<feature type="region of interest" description="Disordered" evidence="1">
    <location>
        <begin position="141"/>
        <end position="203"/>
    </location>
</feature>
<feature type="chain" id="PRO_5042513662" description="Toxin co-regulated pilus biosynthesis protein Q C-terminal domain-containing protein" evidence="2">
    <location>
        <begin position="22"/>
        <end position="323"/>
    </location>
</feature>
<feature type="compositionally biased region" description="Low complexity" evidence="1">
    <location>
        <begin position="144"/>
        <end position="161"/>
    </location>
</feature>
<evidence type="ECO:0000256" key="1">
    <source>
        <dbReference type="SAM" id="MobiDB-lite"/>
    </source>
</evidence>
<dbReference type="RefSeq" id="WP_128343740.1">
    <property type="nucleotide sequence ID" value="NZ_CAWOMG010000181.1"/>
</dbReference>
<evidence type="ECO:0008006" key="5">
    <source>
        <dbReference type="Google" id="ProtNLM"/>
    </source>
</evidence>
<protein>
    <recommendedName>
        <fullName evidence="5">Toxin co-regulated pilus biosynthesis protein Q C-terminal domain-containing protein</fullName>
    </recommendedName>
</protein>
<accession>A0AAJ6CQ46</accession>
<dbReference type="AlphaFoldDB" id="A0AAJ6CQ46"/>
<dbReference type="Proteomes" id="UP001218423">
    <property type="component" value="Plasmid pAC1520"/>
</dbReference>
<proteinExistence type="predicted"/>
<organism evidence="3 4">
    <name type="scientific">Aeromonas caviae</name>
    <name type="common">Aeromonas punctata</name>
    <dbReference type="NCBI Taxonomy" id="648"/>
    <lineage>
        <taxon>Bacteria</taxon>
        <taxon>Pseudomonadati</taxon>
        <taxon>Pseudomonadota</taxon>
        <taxon>Gammaproteobacteria</taxon>
        <taxon>Aeromonadales</taxon>
        <taxon>Aeromonadaceae</taxon>
        <taxon>Aeromonas</taxon>
    </lineage>
</organism>
<feature type="signal peptide" evidence="2">
    <location>
        <begin position="1"/>
        <end position="21"/>
    </location>
</feature>
<evidence type="ECO:0000313" key="3">
    <source>
        <dbReference type="EMBL" id="WFG00267.1"/>
    </source>
</evidence>
<feature type="compositionally biased region" description="Polar residues" evidence="1">
    <location>
        <begin position="188"/>
        <end position="202"/>
    </location>
</feature>
<evidence type="ECO:0000313" key="4">
    <source>
        <dbReference type="Proteomes" id="UP001218423"/>
    </source>
</evidence>
<keyword evidence="2" id="KW-0732">Signal</keyword>
<dbReference type="EMBL" id="CP120943">
    <property type="protein sequence ID" value="WFG00267.1"/>
    <property type="molecule type" value="Genomic_DNA"/>
</dbReference>
<geneLocation type="plasmid" evidence="3 4">
    <name>pAC1520</name>
</geneLocation>
<name>A0AAJ6CQ46_AERCA</name>
<gene>
    <name evidence="3" type="ORF">P5S46_21130</name>
</gene>
<reference evidence="3" key="1">
    <citation type="submission" date="2023-03" db="EMBL/GenBank/DDBJ databases">
        <title>Aeromonas caviae strain AC1520.</title>
        <authorList>
            <person name="Xie T."/>
            <person name="Zhang Q."/>
            <person name="Deng J."/>
            <person name="Li X."/>
        </authorList>
    </citation>
    <scope>NUCLEOTIDE SEQUENCE</scope>
    <source>
        <strain evidence="3">AC1520</strain>
        <plasmid evidence="3">pAC1520</plasmid>
    </source>
</reference>
<evidence type="ECO:0000256" key="2">
    <source>
        <dbReference type="SAM" id="SignalP"/>
    </source>
</evidence>
<sequence length="323" mass="34352">MRYSRLALPLLLTSLSAAALAAVSSDGRITMPGQGALVNVTGDITPAGWSIKYTDRLLASTVVAWSAGPWSEQWDRIAREHNLYILLDGRTQVGIVSRADAGRTAASFVINSASVTAKDAGWDVKLKAANAVGPVAMPTPVTASQAQSPVSPLVSPSTSKPAYESAPLPRPITAGALTVSGTGKPVATPTSQSAVTPVTNRAPTVAPPRQYLQASLESPPYSYLALVSTEDGRLRVENGELYYLVKQGSLESNIRELFSHTQSTTLISKVSPNHMMPNTFWLHGKGVLEILDQIVAPFTTPQNIRWSAYQNDLVVITYGGKNG</sequence>
<keyword evidence="3" id="KW-0614">Plasmid</keyword>